<organism evidence="3 4">
    <name type="scientific">Nyctereutes procyonoides</name>
    <name type="common">Raccoon dog</name>
    <name type="synonym">Canis procyonoides</name>
    <dbReference type="NCBI Taxonomy" id="34880"/>
    <lineage>
        <taxon>Eukaryota</taxon>
        <taxon>Metazoa</taxon>
        <taxon>Chordata</taxon>
        <taxon>Craniata</taxon>
        <taxon>Vertebrata</taxon>
        <taxon>Euteleostomi</taxon>
        <taxon>Mammalia</taxon>
        <taxon>Eutheria</taxon>
        <taxon>Laurasiatheria</taxon>
        <taxon>Carnivora</taxon>
        <taxon>Caniformia</taxon>
        <taxon>Canidae</taxon>
        <taxon>Nyctereutes</taxon>
    </lineage>
</organism>
<dbReference type="InterPro" id="IPR003578">
    <property type="entry name" value="Small_GTPase_Rho"/>
</dbReference>
<dbReference type="Gene3D" id="3.40.50.300">
    <property type="entry name" value="P-loop containing nucleotide triphosphate hydrolases"/>
    <property type="match status" value="1"/>
</dbReference>
<dbReference type="PANTHER" id="PTHR24072">
    <property type="entry name" value="RHO FAMILY GTPASE"/>
    <property type="match status" value="1"/>
</dbReference>
<name>A0A811YCT8_NYCPR</name>
<dbReference type="GO" id="GO:0003924">
    <property type="term" value="F:GTPase activity"/>
    <property type="evidence" value="ECO:0007669"/>
    <property type="project" value="InterPro"/>
</dbReference>
<dbReference type="EMBL" id="CAJHUB010000675">
    <property type="protein sequence ID" value="CAD7675321.1"/>
    <property type="molecule type" value="Genomic_DNA"/>
</dbReference>
<dbReference type="SMART" id="SM00174">
    <property type="entry name" value="RHO"/>
    <property type="match status" value="1"/>
</dbReference>
<dbReference type="PRINTS" id="PR00449">
    <property type="entry name" value="RASTRNSFRMNG"/>
</dbReference>
<dbReference type="GO" id="GO:0005525">
    <property type="term" value="F:GTP binding"/>
    <property type="evidence" value="ECO:0007669"/>
    <property type="project" value="UniProtKB-KW"/>
</dbReference>
<evidence type="ECO:0000256" key="2">
    <source>
        <dbReference type="ARBA" id="ARBA00023134"/>
    </source>
</evidence>
<gene>
    <name evidence="3" type="ORF">NYPRO_LOCUS8116</name>
</gene>
<sequence length="141" mass="15546">MQRIKCSVVGNGAISKICVLISYTTDFHLITVMIGGEPYTLGLFGTAGQEDNVFLVCFSVVSPSSLENMKEKWVPEKTYPYDPSTIEKLANNKQKPIIAETAEKLARDLKALGMGKTFNNMRTSHMNPLISLLFMRSPGVA</sequence>
<evidence type="ECO:0000313" key="4">
    <source>
        <dbReference type="Proteomes" id="UP000645828"/>
    </source>
</evidence>
<dbReference type="Proteomes" id="UP000645828">
    <property type="component" value="Unassembled WGS sequence"/>
</dbReference>
<dbReference type="InterPro" id="IPR001806">
    <property type="entry name" value="Small_GTPase"/>
</dbReference>
<dbReference type="SUPFAM" id="SSF52540">
    <property type="entry name" value="P-loop containing nucleoside triphosphate hydrolases"/>
    <property type="match status" value="1"/>
</dbReference>
<evidence type="ECO:0000313" key="3">
    <source>
        <dbReference type="EMBL" id="CAD7675321.1"/>
    </source>
</evidence>
<dbReference type="GO" id="GO:0007264">
    <property type="term" value="P:small GTPase-mediated signal transduction"/>
    <property type="evidence" value="ECO:0007669"/>
    <property type="project" value="InterPro"/>
</dbReference>
<dbReference type="InterPro" id="IPR027417">
    <property type="entry name" value="P-loop_NTPase"/>
</dbReference>
<dbReference type="AlphaFoldDB" id="A0A811YCT8"/>
<keyword evidence="1" id="KW-0547">Nucleotide-binding</keyword>
<comment type="caution">
    <text evidence="3">The sequence shown here is derived from an EMBL/GenBank/DDBJ whole genome shotgun (WGS) entry which is preliminary data.</text>
</comment>
<protein>
    <submittedName>
        <fullName evidence="3">(raccoon dog) hypothetical protein</fullName>
    </submittedName>
</protein>
<keyword evidence="4" id="KW-1185">Reference proteome</keyword>
<reference evidence="3" key="1">
    <citation type="submission" date="2020-12" db="EMBL/GenBank/DDBJ databases">
        <authorList>
            <consortium name="Molecular Ecology Group"/>
        </authorList>
    </citation>
    <scope>NUCLEOTIDE SEQUENCE</scope>
    <source>
        <strain evidence="3">TBG_1078</strain>
    </source>
</reference>
<keyword evidence="2" id="KW-0342">GTP-binding</keyword>
<evidence type="ECO:0000256" key="1">
    <source>
        <dbReference type="ARBA" id="ARBA00022741"/>
    </source>
</evidence>
<accession>A0A811YCT8</accession>
<proteinExistence type="predicted"/>